<evidence type="ECO:0000256" key="6">
    <source>
        <dbReference type="ARBA" id="ARBA00023136"/>
    </source>
</evidence>
<dbReference type="EMBL" id="BTGD01000025">
    <property type="protein sequence ID" value="GMM58705.1"/>
    <property type="molecule type" value="Genomic_DNA"/>
</dbReference>
<evidence type="ECO:0000313" key="9">
    <source>
        <dbReference type="Proteomes" id="UP001377567"/>
    </source>
</evidence>
<evidence type="ECO:0000256" key="5">
    <source>
        <dbReference type="ARBA" id="ARBA00022989"/>
    </source>
</evidence>
<comment type="similarity">
    <text evidence="2 7">Belongs to the derlin family.</text>
</comment>
<gene>
    <name evidence="8" type="ORF">DAKH74_053220</name>
</gene>
<dbReference type="SUPFAM" id="SSF144091">
    <property type="entry name" value="Rhomboid-like"/>
    <property type="match status" value="1"/>
</dbReference>
<organism evidence="8 9">
    <name type="scientific">Maudiozyma humilis</name>
    <name type="common">Sour dough yeast</name>
    <name type="synonym">Kazachstania humilis</name>
    <dbReference type="NCBI Taxonomy" id="51915"/>
    <lineage>
        <taxon>Eukaryota</taxon>
        <taxon>Fungi</taxon>
        <taxon>Dikarya</taxon>
        <taxon>Ascomycota</taxon>
        <taxon>Saccharomycotina</taxon>
        <taxon>Saccharomycetes</taxon>
        <taxon>Saccharomycetales</taxon>
        <taxon>Saccharomycetaceae</taxon>
        <taxon>Maudiozyma</taxon>
    </lineage>
</organism>
<feature type="transmembrane region" description="Helical" evidence="7">
    <location>
        <begin position="96"/>
        <end position="123"/>
    </location>
</feature>
<evidence type="ECO:0000256" key="4">
    <source>
        <dbReference type="ARBA" id="ARBA00022824"/>
    </source>
</evidence>
<name>A0AAV5S4B1_MAUHU</name>
<comment type="caution">
    <text evidence="8">The sequence shown here is derived from an EMBL/GenBank/DDBJ whole genome shotgun (WGS) entry which is preliminary data.</text>
</comment>
<comment type="subcellular location">
    <subcellularLocation>
        <location evidence="1 7">Endoplasmic reticulum membrane</location>
        <topology evidence="1 7">Multi-pass membrane protein</topology>
    </subcellularLocation>
</comment>
<keyword evidence="5 7" id="KW-1133">Transmembrane helix</keyword>
<keyword evidence="9" id="KW-1185">Reference proteome</keyword>
<evidence type="ECO:0000256" key="3">
    <source>
        <dbReference type="ARBA" id="ARBA00022692"/>
    </source>
</evidence>
<comment type="function">
    <text evidence="7">May be involved in the degradation of misfolded endoplasmic reticulum (ER) luminal proteins.</text>
</comment>
<reference evidence="8 9" key="1">
    <citation type="journal article" date="2023" name="Elife">
        <title>Identification of key yeast species and microbe-microbe interactions impacting larval growth of Drosophila in the wild.</title>
        <authorList>
            <person name="Mure A."/>
            <person name="Sugiura Y."/>
            <person name="Maeda R."/>
            <person name="Honda K."/>
            <person name="Sakurai N."/>
            <person name="Takahashi Y."/>
            <person name="Watada M."/>
            <person name="Katoh T."/>
            <person name="Gotoh A."/>
            <person name="Gotoh Y."/>
            <person name="Taniguchi I."/>
            <person name="Nakamura K."/>
            <person name="Hayashi T."/>
            <person name="Katayama T."/>
            <person name="Uemura T."/>
            <person name="Hattori Y."/>
        </authorList>
    </citation>
    <scope>NUCLEOTIDE SEQUENCE [LARGE SCALE GENOMIC DNA]</scope>
    <source>
        <strain evidence="8 9">KH-74</strain>
    </source>
</reference>
<keyword evidence="3 7" id="KW-0812">Transmembrane</keyword>
<keyword evidence="6 7" id="KW-0472">Membrane</keyword>
<keyword evidence="4 7" id="KW-0256">Endoplasmic reticulum</keyword>
<sequence length="251" mass="29301">MDVIAFNILGDLPPITRYWTLGCATVMVLTSLNLIDSTKLIYNYDLVFHKKQYHRILLSVFDYGNLTWSTIGNVLITVNQLSYLERSFNDRRRFAWFNIFLLAIIIFMTKFSQPFSSLGMLLHENLVNFQFKKNSRLINLNGNGMFDMITPLFPLFSYASMYAFQGRSFFQISINFLPAHIIFYFDDIVGKIYGVDLLKPPNELWNDFQNWRGHSDTPEVIDNHPPTEDPLDTPNMIPVEENVEEINEMQL</sequence>
<evidence type="ECO:0000256" key="2">
    <source>
        <dbReference type="ARBA" id="ARBA00008917"/>
    </source>
</evidence>
<evidence type="ECO:0000256" key="1">
    <source>
        <dbReference type="ARBA" id="ARBA00004477"/>
    </source>
</evidence>
<dbReference type="Proteomes" id="UP001377567">
    <property type="component" value="Unassembled WGS sequence"/>
</dbReference>
<feature type="transmembrane region" description="Helical" evidence="7">
    <location>
        <begin position="18"/>
        <end position="35"/>
    </location>
</feature>
<dbReference type="Pfam" id="PF04511">
    <property type="entry name" value="DER1"/>
    <property type="match status" value="1"/>
</dbReference>
<dbReference type="GO" id="GO:0005789">
    <property type="term" value="C:endoplasmic reticulum membrane"/>
    <property type="evidence" value="ECO:0007669"/>
    <property type="project" value="UniProtKB-SubCell"/>
</dbReference>
<dbReference type="GO" id="GO:0006950">
    <property type="term" value="P:response to stress"/>
    <property type="evidence" value="ECO:0007669"/>
    <property type="project" value="UniProtKB-ARBA"/>
</dbReference>
<dbReference type="PANTHER" id="PTHR11009">
    <property type="entry name" value="DER1-LIKE PROTEIN, DERLIN"/>
    <property type="match status" value="1"/>
</dbReference>
<dbReference type="AlphaFoldDB" id="A0AAV5S4B1"/>
<evidence type="ECO:0000313" key="8">
    <source>
        <dbReference type="EMBL" id="GMM58705.1"/>
    </source>
</evidence>
<accession>A0AAV5S4B1</accession>
<protein>
    <recommendedName>
        <fullName evidence="7">Derlin</fullName>
    </recommendedName>
</protein>
<proteinExistence type="inferred from homology"/>
<dbReference type="InterPro" id="IPR007599">
    <property type="entry name" value="DER1"/>
</dbReference>
<evidence type="ECO:0000256" key="7">
    <source>
        <dbReference type="RuleBase" id="RU363059"/>
    </source>
</evidence>
<comment type="caution">
    <text evidence="7">Lacks conserved residue(s) required for the propagation of feature annotation.</text>
</comment>
<dbReference type="InterPro" id="IPR035952">
    <property type="entry name" value="Rhomboid-like_sf"/>
</dbReference>